<keyword evidence="2" id="KW-1185">Reference proteome</keyword>
<dbReference type="AlphaFoldDB" id="A0A1B2JI05"/>
<organism evidence="1 2">
    <name type="scientific">Komagataella pastoris</name>
    <name type="common">Yeast</name>
    <name type="synonym">Pichia pastoris</name>
    <dbReference type="NCBI Taxonomy" id="4922"/>
    <lineage>
        <taxon>Eukaryota</taxon>
        <taxon>Fungi</taxon>
        <taxon>Dikarya</taxon>
        <taxon>Ascomycota</taxon>
        <taxon>Saccharomycotina</taxon>
        <taxon>Pichiomycetes</taxon>
        <taxon>Pichiales</taxon>
        <taxon>Pichiaceae</taxon>
        <taxon>Komagataella</taxon>
    </lineage>
</organism>
<dbReference type="OrthoDB" id="5544375at2759"/>
<reference evidence="1 2" key="1">
    <citation type="submission" date="2016-02" db="EMBL/GenBank/DDBJ databases">
        <title>Comparative genomic and transcriptomic foundation for Pichia pastoris.</title>
        <authorList>
            <person name="Love K.R."/>
            <person name="Shah K.A."/>
            <person name="Whittaker C.A."/>
            <person name="Wu J."/>
            <person name="Bartlett M.C."/>
            <person name="Ma D."/>
            <person name="Leeson R.L."/>
            <person name="Priest M."/>
            <person name="Young S.K."/>
            <person name="Love J.C."/>
        </authorList>
    </citation>
    <scope>NUCLEOTIDE SEQUENCE [LARGE SCALE GENOMIC DNA]</scope>
    <source>
        <strain evidence="1 2">ATCC 28485</strain>
    </source>
</reference>
<dbReference type="Pfam" id="PF07956">
    <property type="entry name" value="DUF1690"/>
    <property type="match status" value="1"/>
</dbReference>
<evidence type="ECO:0000313" key="1">
    <source>
        <dbReference type="EMBL" id="ANZ77679.1"/>
    </source>
</evidence>
<evidence type="ECO:0000313" key="2">
    <source>
        <dbReference type="Proteomes" id="UP000094565"/>
    </source>
</evidence>
<name>A0A1B2JI05_PICPA</name>
<proteinExistence type="predicted"/>
<dbReference type="Proteomes" id="UP000094565">
    <property type="component" value="Chromosome 4"/>
</dbReference>
<protein>
    <submittedName>
        <fullName evidence="1">BA75_04389T0</fullName>
    </submittedName>
</protein>
<accession>A0A1B2JI05</accession>
<dbReference type="EMBL" id="CP014587">
    <property type="protein sequence ID" value="ANZ77679.1"/>
    <property type="molecule type" value="Genomic_DNA"/>
</dbReference>
<sequence length="146" mass="16575">MSSKQIKTFIPETPVEFNSSLLSQLDGAIESNYTREQYAEAYIQQRVQKELKKIESEKLSNLDAMLNNSLRKSESVKNQILSVESINDKLSQVSLGLDDIRINRPKKLEKVAVAETALANCLTDNTGKPLNCWKEVQTFNKLFDHV</sequence>
<gene>
    <name evidence="1" type="ORF">ATY40_BA7504389</name>
</gene>
<dbReference type="InterPro" id="IPR012471">
    <property type="entry name" value="DUF1690"/>
</dbReference>